<dbReference type="AlphaFoldDB" id="A0A7K1GD61"/>
<dbReference type="SUPFAM" id="SSF53448">
    <property type="entry name" value="Nucleotide-diphospho-sugar transferases"/>
    <property type="match status" value="1"/>
</dbReference>
<evidence type="ECO:0000313" key="7">
    <source>
        <dbReference type="Proteomes" id="UP000447545"/>
    </source>
</evidence>
<keyword evidence="2" id="KW-0328">Glycosyltransferase</keyword>
<dbReference type="CDD" id="cd04192">
    <property type="entry name" value="GT_2_like_e"/>
    <property type="match status" value="1"/>
</dbReference>
<dbReference type="PANTHER" id="PTHR43630:SF1">
    <property type="entry name" value="POLY-BETA-1,6-N-ACETYL-D-GLUCOSAMINE SYNTHASE"/>
    <property type="match status" value="1"/>
</dbReference>
<evidence type="ECO:0000313" key="6">
    <source>
        <dbReference type="EMBL" id="MTE26358.1"/>
    </source>
</evidence>
<keyword evidence="3 6" id="KW-0808">Transferase</keyword>
<dbReference type="Proteomes" id="UP000447545">
    <property type="component" value="Unassembled WGS sequence"/>
</dbReference>
<dbReference type="Pfam" id="PF00535">
    <property type="entry name" value="Glycos_transf_2"/>
    <property type="match status" value="1"/>
</dbReference>
<evidence type="ECO:0000256" key="2">
    <source>
        <dbReference type="ARBA" id="ARBA00022676"/>
    </source>
</evidence>
<keyword evidence="4" id="KW-1133">Transmembrane helix</keyword>
<name>A0A7K1GD61_9FLAO</name>
<dbReference type="GO" id="GO:0016757">
    <property type="term" value="F:glycosyltransferase activity"/>
    <property type="evidence" value="ECO:0007669"/>
    <property type="project" value="UniProtKB-KW"/>
</dbReference>
<comment type="similarity">
    <text evidence="1">Belongs to the glycosyltransferase 2 family.</text>
</comment>
<feature type="transmembrane region" description="Helical" evidence="4">
    <location>
        <begin position="287"/>
        <end position="307"/>
    </location>
</feature>
<accession>A0A7K1GD61</accession>
<dbReference type="InterPro" id="IPR029044">
    <property type="entry name" value="Nucleotide-diphossugar_trans"/>
</dbReference>
<evidence type="ECO:0000256" key="3">
    <source>
        <dbReference type="ARBA" id="ARBA00022679"/>
    </source>
</evidence>
<evidence type="ECO:0000256" key="1">
    <source>
        <dbReference type="ARBA" id="ARBA00006739"/>
    </source>
</evidence>
<gene>
    <name evidence="6" type="ORF">F1003_05365</name>
</gene>
<sequence length="379" mass="43407">MIATIIIVIIIAYLIVIGSLTYGFDKVEEFQLRDLKPKTKFSIVIPFRNEAENLPKLLNSIFKLNYPKDLFEVIFVDDESDDGSADIINNLLNTKDFTRTDNIKIIQNNRVSNSPKKDAITSAIEIANNEWIITSDADCVLPEYWLDTFDELIQTKQPNCIVAPVTYYGQTSFFNRFQTLDFLSLQGATIGGFGLQKPFLCNGANFAYQKSIFRELKGFEGNIKIASGDDIFLLEKLKTYNPKKVCYLKNPKAIVHTQPVSSLQQLINQRLRWASKTSRNPDWFSKLLGLVVFLANLVCLSLFPLLIFNLISGRITVSLLVIKLGIDFLLLFKTARFFKQENLLLSFLFSSILYPFFSVYIVILSLFKSYHWKGRTFKK</sequence>
<keyword evidence="4" id="KW-0472">Membrane</keyword>
<organism evidence="6 7">
    <name type="scientific">Winogradskyella ouciana</name>
    <dbReference type="NCBI Taxonomy" id="2608631"/>
    <lineage>
        <taxon>Bacteria</taxon>
        <taxon>Pseudomonadati</taxon>
        <taxon>Bacteroidota</taxon>
        <taxon>Flavobacteriia</taxon>
        <taxon>Flavobacteriales</taxon>
        <taxon>Flavobacteriaceae</taxon>
        <taxon>Winogradskyella</taxon>
    </lineage>
</organism>
<evidence type="ECO:0000256" key="4">
    <source>
        <dbReference type="SAM" id="Phobius"/>
    </source>
</evidence>
<protein>
    <submittedName>
        <fullName evidence="6">Glycosyltransferase</fullName>
    </submittedName>
</protein>
<dbReference type="InterPro" id="IPR001173">
    <property type="entry name" value="Glyco_trans_2-like"/>
</dbReference>
<dbReference type="Gene3D" id="3.90.550.10">
    <property type="entry name" value="Spore Coat Polysaccharide Biosynthesis Protein SpsA, Chain A"/>
    <property type="match status" value="1"/>
</dbReference>
<keyword evidence="7" id="KW-1185">Reference proteome</keyword>
<feature type="domain" description="Glycosyltransferase 2-like" evidence="5">
    <location>
        <begin position="42"/>
        <end position="216"/>
    </location>
</feature>
<feature type="transmembrane region" description="Helical" evidence="4">
    <location>
        <begin position="313"/>
        <end position="332"/>
    </location>
</feature>
<proteinExistence type="inferred from homology"/>
<keyword evidence="4" id="KW-0812">Transmembrane</keyword>
<evidence type="ECO:0000259" key="5">
    <source>
        <dbReference type="Pfam" id="PF00535"/>
    </source>
</evidence>
<reference evidence="6 7" key="1">
    <citation type="submission" date="2019-11" db="EMBL/GenBank/DDBJ databases">
        <title>Winogradskyella ouciana sp. nov., isolated from the hadal seawater of the Mariana Trench.</title>
        <authorList>
            <person name="Liu R."/>
        </authorList>
    </citation>
    <scope>NUCLEOTIDE SEQUENCE [LARGE SCALE GENOMIC DNA]</scope>
    <source>
        <strain evidence="6 7">ZXX205</strain>
    </source>
</reference>
<dbReference type="PANTHER" id="PTHR43630">
    <property type="entry name" value="POLY-BETA-1,6-N-ACETYL-D-GLUCOSAMINE SYNTHASE"/>
    <property type="match status" value="1"/>
</dbReference>
<dbReference type="EMBL" id="WJYA01000004">
    <property type="protein sequence ID" value="MTE26358.1"/>
    <property type="molecule type" value="Genomic_DNA"/>
</dbReference>
<feature type="transmembrane region" description="Helical" evidence="4">
    <location>
        <begin position="344"/>
        <end position="367"/>
    </location>
</feature>
<comment type="caution">
    <text evidence="6">The sequence shown here is derived from an EMBL/GenBank/DDBJ whole genome shotgun (WGS) entry which is preliminary data.</text>
</comment>
<dbReference type="RefSeq" id="WP_155088190.1">
    <property type="nucleotide sequence ID" value="NZ_WJYA01000004.1"/>
</dbReference>
<feature type="transmembrane region" description="Helical" evidence="4">
    <location>
        <begin position="6"/>
        <end position="24"/>
    </location>
</feature>